<evidence type="ECO:0000313" key="2">
    <source>
        <dbReference type="Proteomes" id="UP000000543"/>
    </source>
</evidence>
<protein>
    <submittedName>
        <fullName evidence="1">Uncharacterized protein</fullName>
    </submittedName>
</protein>
<accession>Q4L9K3</accession>
<gene>
    <name evidence="1" type="ordered locus">SH0363</name>
</gene>
<evidence type="ECO:0000313" key="1">
    <source>
        <dbReference type="EMBL" id="BAE03672.1"/>
    </source>
</evidence>
<dbReference type="Proteomes" id="UP000000543">
    <property type="component" value="Chromosome"/>
</dbReference>
<reference evidence="1 2" key="1">
    <citation type="journal article" date="2005" name="J. Bacteriol.">
        <title>Whole-genome sequencing of Staphylococcus haemolyticus uncovers the extreme plasticity of its genome and the evolution of human-colonizing staphylococcal species.</title>
        <authorList>
            <person name="Takeuchi F."/>
            <person name="Watanabe S."/>
            <person name="Baba T."/>
            <person name="Yuzawa H."/>
            <person name="Ito T."/>
            <person name="Morimoto Y."/>
            <person name="Kuroda M."/>
            <person name="Cui L."/>
            <person name="Takahashi M."/>
            <person name="Ankai A."/>
            <person name="Baba S."/>
            <person name="Fukui S."/>
            <person name="Lee J.C."/>
            <person name="Hiramatsu K."/>
        </authorList>
    </citation>
    <scope>NUCLEOTIDE SEQUENCE [LARGE SCALE GENOMIC DNA]</scope>
    <source>
        <strain evidence="1 2">JCSC1435</strain>
    </source>
</reference>
<sequence length="14" mass="1685">MRSSKYYLLVVKPT</sequence>
<dbReference type="EMBL" id="AP006716">
    <property type="protein sequence ID" value="BAE03672.1"/>
    <property type="molecule type" value="Genomic_DNA"/>
</dbReference>
<dbReference type="HOGENOM" id="CLU_3435013_0_0_9"/>
<name>Q4L9K3_STAHJ</name>
<dbReference type="KEGG" id="sha:SH0363"/>
<organism evidence="1 2">
    <name type="scientific">Staphylococcus haemolyticus (strain JCSC1435)</name>
    <dbReference type="NCBI Taxonomy" id="279808"/>
    <lineage>
        <taxon>Bacteria</taxon>
        <taxon>Bacillati</taxon>
        <taxon>Bacillota</taxon>
        <taxon>Bacilli</taxon>
        <taxon>Bacillales</taxon>
        <taxon>Staphylococcaceae</taxon>
        <taxon>Staphylococcus</taxon>
    </lineage>
</organism>
<proteinExistence type="predicted"/>